<dbReference type="InterPro" id="IPR036716">
    <property type="entry name" value="Pest_crys_N_sf"/>
</dbReference>
<gene>
    <name evidence="7" type="ORF">EC910_112150</name>
</gene>
<keyword evidence="2" id="KW-0800">Toxin</keyword>
<dbReference type="GO" id="GO:0003690">
    <property type="term" value="F:double-stranded DNA binding"/>
    <property type="evidence" value="ECO:0007669"/>
    <property type="project" value="TreeGrafter"/>
</dbReference>
<protein>
    <recommendedName>
        <fullName evidence="5">Crystaline entomocidal protoxin</fullName>
    </recommendedName>
</protein>
<keyword evidence="3" id="KW-0749">Sporulation</keyword>
<dbReference type="EMBL" id="SMDG01000012">
    <property type="protein sequence ID" value="TCW53197.1"/>
    <property type="molecule type" value="Genomic_DNA"/>
</dbReference>
<comment type="caution">
    <text evidence="7">The sequence shown here is derived from an EMBL/GenBank/DDBJ whole genome shotgun (WGS) entry which is preliminary data.</text>
</comment>
<dbReference type="GO" id="GO:0030435">
    <property type="term" value="P:sporulation resulting in formation of a cellular spore"/>
    <property type="evidence" value="ECO:0007669"/>
    <property type="project" value="UniProtKB-KW"/>
</dbReference>
<evidence type="ECO:0000256" key="5">
    <source>
        <dbReference type="ARBA" id="ARBA00029653"/>
    </source>
</evidence>
<dbReference type="InterPro" id="IPR009187">
    <property type="entry name" value="Prok_Ku"/>
</dbReference>
<sequence>MPGLPNNEEHPIHKQELTTAMNLIHHLTTPFKTEEYADEYKEALTDLIEEKIEQQEKNGIISPTTNIINIMETFNASIEQVKQQKEKNKEGINEQKAT</sequence>
<evidence type="ECO:0000256" key="6">
    <source>
        <dbReference type="SAM" id="Coils"/>
    </source>
</evidence>
<reference evidence="7 8" key="1">
    <citation type="submission" date="2019-03" db="EMBL/GenBank/DDBJ databases">
        <title>Above-ground endophytic microbial communities from plants in different locations in the United States.</title>
        <authorList>
            <person name="Frank C."/>
        </authorList>
    </citation>
    <scope>NUCLEOTIDE SEQUENCE [LARGE SCALE GENOMIC DNA]</scope>
    <source>
        <strain evidence="7 8">LP_2_YM</strain>
    </source>
</reference>
<evidence type="ECO:0000313" key="7">
    <source>
        <dbReference type="EMBL" id="TCW53197.1"/>
    </source>
</evidence>
<dbReference type="PANTHER" id="PTHR41251:SF1">
    <property type="entry name" value="NON-HOMOLOGOUS END JOINING PROTEIN KU"/>
    <property type="match status" value="1"/>
</dbReference>
<comment type="similarity">
    <text evidence="1">Belongs to the delta endotoxin family.</text>
</comment>
<evidence type="ECO:0000313" key="8">
    <source>
        <dbReference type="Proteomes" id="UP000295285"/>
    </source>
</evidence>
<evidence type="ECO:0000256" key="4">
    <source>
        <dbReference type="ARBA" id="ARBA00023026"/>
    </source>
</evidence>
<dbReference type="GO" id="GO:0090729">
    <property type="term" value="F:toxin activity"/>
    <property type="evidence" value="ECO:0007669"/>
    <property type="project" value="UniProtKB-KW"/>
</dbReference>
<organism evidence="7 8">
    <name type="scientific">Bacillus thuringiensis</name>
    <dbReference type="NCBI Taxonomy" id="1428"/>
    <lineage>
        <taxon>Bacteria</taxon>
        <taxon>Bacillati</taxon>
        <taxon>Bacillota</taxon>
        <taxon>Bacilli</taxon>
        <taxon>Bacillales</taxon>
        <taxon>Bacillaceae</taxon>
        <taxon>Bacillus</taxon>
        <taxon>Bacillus cereus group</taxon>
    </lineage>
</organism>
<evidence type="ECO:0000256" key="2">
    <source>
        <dbReference type="ARBA" id="ARBA00022656"/>
    </source>
</evidence>
<dbReference type="SUPFAM" id="SSF56849">
    <property type="entry name" value="delta-Endotoxin (insectocide), N-terminal domain"/>
    <property type="match status" value="1"/>
</dbReference>
<keyword evidence="4" id="KW-0843">Virulence</keyword>
<dbReference type="Proteomes" id="UP000295285">
    <property type="component" value="Unassembled WGS sequence"/>
</dbReference>
<accession>A0A4R4BBZ6</accession>
<evidence type="ECO:0000256" key="3">
    <source>
        <dbReference type="ARBA" id="ARBA00022969"/>
    </source>
</evidence>
<name>A0A4R4BBZ6_BACTU</name>
<keyword evidence="6" id="KW-0175">Coiled coil</keyword>
<dbReference type="AlphaFoldDB" id="A0A4R4BBZ6"/>
<dbReference type="PANTHER" id="PTHR41251">
    <property type="entry name" value="NON-HOMOLOGOUS END JOINING PROTEIN KU"/>
    <property type="match status" value="1"/>
</dbReference>
<proteinExistence type="inferred from homology"/>
<feature type="coiled-coil region" evidence="6">
    <location>
        <begin position="37"/>
        <end position="98"/>
    </location>
</feature>
<evidence type="ECO:0000256" key="1">
    <source>
        <dbReference type="ARBA" id="ARBA00007819"/>
    </source>
</evidence>